<organism evidence="1 2">
    <name type="scientific">Aerococcus urinaeequi</name>
    <dbReference type="NCBI Taxonomy" id="51665"/>
    <lineage>
        <taxon>Bacteria</taxon>
        <taxon>Bacillati</taxon>
        <taxon>Bacillota</taxon>
        <taxon>Bacilli</taxon>
        <taxon>Lactobacillales</taxon>
        <taxon>Aerococcaceae</taxon>
        <taxon>Aerococcus</taxon>
    </lineage>
</organism>
<dbReference type="PROSITE" id="PS51257">
    <property type="entry name" value="PROKAR_LIPOPROTEIN"/>
    <property type="match status" value="1"/>
</dbReference>
<sequence>MKYLIYLFIIFGLVVVLSGCGQKAV</sequence>
<proteinExistence type="predicted"/>
<gene>
    <name evidence="1" type="ORF">PML80_08035</name>
</gene>
<dbReference type="Proteomes" id="UP001179483">
    <property type="component" value="Chromosome"/>
</dbReference>
<reference evidence="1" key="1">
    <citation type="submission" date="2023-01" db="EMBL/GenBank/DDBJ databases">
        <title>Oxazolidinone resistance genes in florfenicol resistant enterococci from beef cattle and veal calves at slaughter.</title>
        <authorList>
            <person name="Biggel M."/>
        </authorList>
    </citation>
    <scope>NUCLEOTIDE SEQUENCE</scope>
    <source>
        <strain evidence="1">K79-1</strain>
    </source>
</reference>
<keyword evidence="1" id="KW-0449">Lipoprotein</keyword>
<accession>A0AAE9XSF2</accession>
<dbReference type="EMBL" id="CP116590">
    <property type="protein sequence ID" value="WCG38733.1"/>
    <property type="molecule type" value="Genomic_DNA"/>
</dbReference>
<evidence type="ECO:0000313" key="2">
    <source>
        <dbReference type="Proteomes" id="UP001179483"/>
    </source>
</evidence>
<name>A0AAE9XSF2_9LACT</name>
<dbReference type="AlphaFoldDB" id="A0AAE9XSF2"/>
<evidence type="ECO:0000313" key="1">
    <source>
        <dbReference type="EMBL" id="WCG38733.1"/>
    </source>
</evidence>
<protein>
    <submittedName>
        <fullName evidence="1">Lipoprotein</fullName>
    </submittedName>
</protein>